<dbReference type="PANTHER" id="PTHR48102">
    <property type="entry name" value="ATP-DEPENDENT CLP PROTEASE ATP-BINDING SUBUNIT CLPX-LIKE, MITOCHONDRIAL-RELATED"/>
    <property type="match status" value="1"/>
</dbReference>
<comment type="caution">
    <text evidence="5">The sequence shown here is derived from an EMBL/GenBank/DDBJ whole genome shotgun (WGS) entry which is preliminary data.</text>
</comment>
<dbReference type="Gene3D" id="3.40.50.300">
    <property type="entry name" value="P-loop containing nucleotide triphosphate hydrolases"/>
    <property type="match status" value="1"/>
</dbReference>
<dbReference type="GO" id="GO:0051603">
    <property type="term" value="P:proteolysis involved in protein catabolic process"/>
    <property type="evidence" value="ECO:0007669"/>
    <property type="project" value="TreeGrafter"/>
</dbReference>
<feature type="domain" description="Clp ATPase C-terminal" evidence="4">
    <location>
        <begin position="588"/>
        <end position="706"/>
    </location>
</feature>
<name>A0AAV0J795_9ROSI</name>
<feature type="compositionally biased region" description="Pro residues" evidence="3">
    <location>
        <begin position="251"/>
        <end position="264"/>
    </location>
</feature>
<dbReference type="InterPro" id="IPR019489">
    <property type="entry name" value="Clp_ATPase_C"/>
</dbReference>
<dbReference type="SMART" id="SM01086">
    <property type="entry name" value="ClpB_D2-small"/>
    <property type="match status" value="1"/>
</dbReference>
<dbReference type="Pfam" id="PF07724">
    <property type="entry name" value="AAA_2"/>
    <property type="match status" value="1"/>
</dbReference>
<evidence type="ECO:0000256" key="2">
    <source>
        <dbReference type="ARBA" id="ARBA00022840"/>
    </source>
</evidence>
<dbReference type="GO" id="GO:0016887">
    <property type="term" value="F:ATP hydrolysis activity"/>
    <property type="evidence" value="ECO:0007669"/>
    <property type="project" value="InterPro"/>
</dbReference>
<feature type="compositionally biased region" description="Low complexity" evidence="3">
    <location>
        <begin position="139"/>
        <end position="150"/>
    </location>
</feature>
<dbReference type="GO" id="GO:0005759">
    <property type="term" value="C:mitochondrial matrix"/>
    <property type="evidence" value="ECO:0007669"/>
    <property type="project" value="TreeGrafter"/>
</dbReference>
<dbReference type="Proteomes" id="UP001154282">
    <property type="component" value="Unassembled WGS sequence"/>
</dbReference>
<dbReference type="Pfam" id="PF10431">
    <property type="entry name" value="ClpB_D2-small"/>
    <property type="match status" value="1"/>
</dbReference>
<sequence length="762" mass="82302">MPGMSRWKKLKDTGTTLFLLSPSPRSSRSPIAAFRLLSTSSPASRYFRFSPITTHLNFLNRYRRRESLPGVQERYKWDGGEGGGNNNSVDGGDNSIRQIRAEANCPRCSKHMDLLFSNNHGRGLNHQHHNPNLSPPSDPSSSDNNNQSSSGRGGGGDVYQAVNYCPNCKTAFYFRPHSNAPLQGSFVEIGRISNGKLRNKYNSAKHSNNNGEGQDSSSSGDSVTASNSSINKRLRASFWQTLRSYAADPPENWPPPPPLHPSSPPANGLAVHTPPGPPFAPGVNVVRAAGPGGGGSSGDGVEGEKSGRWGGANLGNDLPTPKEICKGLDKFVIGQDRAKKVLSVAVYNHYKRIYHASQKGSGAESLSPDAIDDDDNVELEKSNVLLMGPTGSGLSYALHLGPFNCDVLLVEKRFQAGYVGEDVESILYKLLAAAEFNVQAAQQGIVYIDEVDKITKKAESLNISRDVSGEGVQQALLKMLEGTIVNVPEKGARKHPRGDNIQIDTKNILFICGGAFIDLEKTVSERRQDSSIGFGAPVRANMRTGGGVTNAAVTSSLLESVESGDLIAYGLIPEFIGRFPILVSLIALTEEQLVRVLTEPRNALGKQYKKLFGMNKVILSLSLFLSHIQPVSLLLLMSCYMKCQVKLHFTEKALGLIARKAMAKNTGARGLRAILESILIESMYEIPDDEPGSNKVVAVVVDEESVGSDAAIGCGGKILRGDGALERWLAEYKLKDPVESREAVDAELQDVESEVSTRAMSM</sequence>
<protein>
    <recommendedName>
        <fullName evidence="4">Clp ATPase C-terminal domain-containing protein</fullName>
    </recommendedName>
</protein>
<keyword evidence="2" id="KW-0067">ATP-binding</keyword>
<feature type="region of interest" description="Disordered" evidence="3">
    <location>
        <begin position="199"/>
        <end position="228"/>
    </location>
</feature>
<dbReference type="EMBL" id="CAMGYJ010000004">
    <property type="protein sequence ID" value="CAI0405788.1"/>
    <property type="molecule type" value="Genomic_DNA"/>
</dbReference>
<evidence type="ECO:0000259" key="4">
    <source>
        <dbReference type="SMART" id="SM01086"/>
    </source>
</evidence>
<feature type="region of interest" description="Disordered" evidence="3">
    <location>
        <begin position="74"/>
        <end position="94"/>
    </location>
</feature>
<dbReference type="AlphaFoldDB" id="A0AAV0J795"/>
<keyword evidence="6" id="KW-1185">Reference proteome</keyword>
<evidence type="ECO:0000256" key="1">
    <source>
        <dbReference type="ARBA" id="ARBA00022741"/>
    </source>
</evidence>
<organism evidence="5 6">
    <name type="scientific">Linum tenue</name>
    <dbReference type="NCBI Taxonomy" id="586396"/>
    <lineage>
        <taxon>Eukaryota</taxon>
        <taxon>Viridiplantae</taxon>
        <taxon>Streptophyta</taxon>
        <taxon>Embryophyta</taxon>
        <taxon>Tracheophyta</taxon>
        <taxon>Spermatophyta</taxon>
        <taxon>Magnoliopsida</taxon>
        <taxon>eudicotyledons</taxon>
        <taxon>Gunneridae</taxon>
        <taxon>Pentapetalae</taxon>
        <taxon>rosids</taxon>
        <taxon>fabids</taxon>
        <taxon>Malpighiales</taxon>
        <taxon>Linaceae</taxon>
        <taxon>Linum</taxon>
    </lineage>
</organism>
<dbReference type="InterPro" id="IPR027417">
    <property type="entry name" value="P-loop_NTPase"/>
</dbReference>
<feature type="region of interest" description="Disordered" evidence="3">
    <location>
        <begin position="119"/>
        <end position="155"/>
    </location>
</feature>
<dbReference type="SUPFAM" id="SSF52540">
    <property type="entry name" value="P-loop containing nucleoside triphosphate hydrolases"/>
    <property type="match status" value="1"/>
</dbReference>
<feature type="compositionally biased region" description="Low complexity" evidence="3">
    <location>
        <begin position="207"/>
        <end position="228"/>
    </location>
</feature>
<dbReference type="Gene3D" id="1.10.8.60">
    <property type="match status" value="2"/>
</dbReference>
<feature type="region of interest" description="Disordered" evidence="3">
    <location>
        <begin position="249"/>
        <end position="275"/>
    </location>
</feature>
<dbReference type="CDD" id="cd19497">
    <property type="entry name" value="RecA-like_ClpX"/>
    <property type="match status" value="1"/>
</dbReference>
<evidence type="ECO:0000313" key="5">
    <source>
        <dbReference type="EMBL" id="CAI0405788.1"/>
    </source>
</evidence>
<dbReference type="InterPro" id="IPR003959">
    <property type="entry name" value="ATPase_AAA_core"/>
</dbReference>
<dbReference type="PANTHER" id="PTHR48102:SF7">
    <property type="entry name" value="ATP-DEPENDENT CLP PROTEASE ATP-BINDING SUBUNIT CLPX-LIKE, MITOCHONDRIAL"/>
    <property type="match status" value="1"/>
</dbReference>
<dbReference type="InterPro" id="IPR050052">
    <property type="entry name" value="ATP-dep_Clp_protease_ClpX"/>
</dbReference>
<proteinExistence type="predicted"/>
<dbReference type="NCBIfam" id="NF003745">
    <property type="entry name" value="PRK05342.1"/>
    <property type="match status" value="1"/>
</dbReference>
<evidence type="ECO:0000313" key="6">
    <source>
        <dbReference type="Proteomes" id="UP001154282"/>
    </source>
</evidence>
<accession>A0AAV0J795</accession>
<evidence type="ECO:0000256" key="3">
    <source>
        <dbReference type="SAM" id="MobiDB-lite"/>
    </source>
</evidence>
<keyword evidence="1" id="KW-0547">Nucleotide-binding</keyword>
<reference evidence="5" key="1">
    <citation type="submission" date="2022-08" db="EMBL/GenBank/DDBJ databases">
        <authorList>
            <person name="Gutierrez-Valencia J."/>
        </authorList>
    </citation>
    <scope>NUCLEOTIDE SEQUENCE</scope>
</reference>
<dbReference type="GO" id="GO:0005524">
    <property type="term" value="F:ATP binding"/>
    <property type="evidence" value="ECO:0007669"/>
    <property type="project" value="UniProtKB-KW"/>
</dbReference>
<gene>
    <name evidence="5" type="ORF">LITE_LOCUS12981</name>
</gene>